<dbReference type="RefSeq" id="WP_013049003.1">
    <property type="nucleotide sequence ID" value="NC_014011.1"/>
</dbReference>
<keyword evidence="4" id="KW-1185">Reference proteome</keyword>
<sequence>MIICKDRQQKLKKDNPAGGTGSLHCLYAIPKGEGFSGSSFSMIGTMTLEPGASIGAHLHENDEECFVILSGEGLYEENDGTLHKVCAGDVTLTFRGERHGLSNTGKEPLVFIAMIVQ</sequence>
<proteinExistence type="predicted"/>
<name>D5EGQ8_AMICL</name>
<dbReference type="InterPro" id="IPR013096">
    <property type="entry name" value="Cupin_2"/>
</dbReference>
<dbReference type="OrthoDB" id="9797047at2"/>
<dbReference type="PANTHER" id="PTHR35848:SF6">
    <property type="entry name" value="CUPIN TYPE-2 DOMAIN-CONTAINING PROTEIN"/>
    <property type="match status" value="1"/>
</dbReference>
<dbReference type="eggNOG" id="COG0662">
    <property type="taxonomic scope" value="Bacteria"/>
</dbReference>
<dbReference type="EMBL" id="CP001997">
    <property type="protein sequence ID" value="ADE57740.1"/>
    <property type="molecule type" value="Genomic_DNA"/>
</dbReference>
<feature type="domain" description="Cupin type-2" evidence="2">
    <location>
        <begin position="45"/>
        <end position="113"/>
    </location>
</feature>
<dbReference type="HOGENOM" id="CLU_116722_3_1_0"/>
<reference evidence="3 4" key="1">
    <citation type="journal article" date="2010" name="Stand. Genomic Sci.">
        <title>Complete genome sequence of Aminobacterium colombiense type strain (ALA-1).</title>
        <authorList>
            <person name="Chertkov O."/>
            <person name="Sikorski J."/>
            <person name="Brambilla E."/>
            <person name="Lapidus A."/>
            <person name="Copeland A."/>
            <person name="Glavina Del Rio T."/>
            <person name="Nolan M."/>
            <person name="Lucas S."/>
            <person name="Tice H."/>
            <person name="Cheng J.F."/>
            <person name="Han C."/>
            <person name="Detter J.C."/>
            <person name="Bruce D."/>
            <person name="Tapia R."/>
            <person name="Goodwin L."/>
            <person name="Pitluck S."/>
            <person name="Liolios K."/>
            <person name="Ivanova N."/>
            <person name="Mavromatis K."/>
            <person name="Ovchinnikova G."/>
            <person name="Pati A."/>
            <person name="Chen A."/>
            <person name="Palaniappan K."/>
            <person name="Land M."/>
            <person name="Hauser L."/>
            <person name="Chang Y.J."/>
            <person name="Jeffries C.D."/>
            <person name="Spring S."/>
            <person name="Rohde M."/>
            <person name="Goker M."/>
            <person name="Bristow J."/>
            <person name="Eisen J.A."/>
            <person name="Markowitz V."/>
            <person name="Hugenholtz P."/>
            <person name="Kyrpides N.C."/>
            <person name="Klenk H.P."/>
        </authorList>
    </citation>
    <scope>NUCLEOTIDE SEQUENCE [LARGE SCALE GENOMIC DNA]</scope>
    <source>
        <strain evidence="4">DSM 12261 / ALA-1</strain>
    </source>
</reference>
<dbReference type="InterPro" id="IPR011051">
    <property type="entry name" value="RmlC_Cupin_sf"/>
</dbReference>
<dbReference type="CDD" id="cd02221">
    <property type="entry name" value="cupin_TM1287-like"/>
    <property type="match status" value="1"/>
</dbReference>
<dbReference type="InterPro" id="IPR014710">
    <property type="entry name" value="RmlC-like_jellyroll"/>
</dbReference>
<dbReference type="STRING" id="572547.Amico_1624"/>
<organism evidence="3 4">
    <name type="scientific">Aminobacterium colombiense (strain DSM 12261 / ALA-1)</name>
    <dbReference type="NCBI Taxonomy" id="572547"/>
    <lineage>
        <taxon>Bacteria</taxon>
        <taxon>Thermotogati</taxon>
        <taxon>Synergistota</taxon>
        <taxon>Synergistia</taxon>
        <taxon>Synergistales</taxon>
        <taxon>Aminobacteriaceae</taxon>
        <taxon>Aminobacterium</taxon>
    </lineage>
</organism>
<dbReference type="InterPro" id="IPR051610">
    <property type="entry name" value="GPI/OXD"/>
</dbReference>
<evidence type="ECO:0000259" key="2">
    <source>
        <dbReference type="Pfam" id="PF07883"/>
    </source>
</evidence>
<evidence type="ECO:0000313" key="3">
    <source>
        <dbReference type="EMBL" id="ADE57740.1"/>
    </source>
</evidence>
<dbReference type="PANTHER" id="PTHR35848">
    <property type="entry name" value="OXALATE-BINDING PROTEIN"/>
    <property type="match status" value="1"/>
</dbReference>
<dbReference type="Proteomes" id="UP000002366">
    <property type="component" value="Chromosome"/>
</dbReference>
<keyword evidence="1" id="KW-0479">Metal-binding</keyword>
<dbReference type="KEGG" id="aco:Amico_1624"/>
<evidence type="ECO:0000313" key="4">
    <source>
        <dbReference type="Proteomes" id="UP000002366"/>
    </source>
</evidence>
<accession>D5EGQ8</accession>
<dbReference type="AlphaFoldDB" id="D5EGQ8"/>
<evidence type="ECO:0000256" key="1">
    <source>
        <dbReference type="ARBA" id="ARBA00022723"/>
    </source>
</evidence>
<protein>
    <submittedName>
        <fullName evidence="3">Cupin 2 conserved barrel domain protein</fullName>
    </submittedName>
</protein>
<gene>
    <name evidence="3" type="ordered locus">Amico_1624</name>
</gene>
<dbReference type="Pfam" id="PF07883">
    <property type="entry name" value="Cupin_2"/>
    <property type="match status" value="1"/>
</dbReference>
<dbReference type="Gene3D" id="2.60.120.10">
    <property type="entry name" value="Jelly Rolls"/>
    <property type="match status" value="1"/>
</dbReference>
<dbReference type="GO" id="GO:0046872">
    <property type="term" value="F:metal ion binding"/>
    <property type="evidence" value="ECO:0007669"/>
    <property type="project" value="UniProtKB-KW"/>
</dbReference>
<dbReference type="SUPFAM" id="SSF51182">
    <property type="entry name" value="RmlC-like cupins"/>
    <property type="match status" value="1"/>
</dbReference>